<dbReference type="OrthoDB" id="864963at2"/>
<dbReference type="Proteomes" id="UP000297739">
    <property type="component" value="Unassembled WGS sequence"/>
</dbReference>
<evidence type="ECO:0000313" key="2">
    <source>
        <dbReference type="Proteomes" id="UP000297739"/>
    </source>
</evidence>
<dbReference type="RefSeq" id="WP_135498833.1">
    <property type="nucleotide sequence ID" value="NZ_SRLD01000035.1"/>
</dbReference>
<organism evidence="1 2">
    <name type="scientific">Hymenobacter elongatus</name>
    <dbReference type="NCBI Taxonomy" id="877208"/>
    <lineage>
        <taxon>Bacteria</taxon>
        <taxon>Pseudomonadati</taxon>
        <taxon>Bacteroidota</taxon>
        <taxon>Cytophagia</taxon>
        <taxon>Cytophagales</taxon>
        <taxon>Hymenobacteraceae</taxon>
        <taxon>Hymenobacter</taxon>
    </lineage>
</organism>
<gene>
    <name evidence="1" type="ORF">E5J99_16075</name>
</gene>
<name>A0A4Z0PHA4_9BACT</name>
<comment type="caution">
    <text evidence="1">The sequence shown here is derived from an EMBL/GenBank/DDBJ whole genome shotgun (WGS) entry which is preliminary data.</text>
</comment>
<dbReference type="NCBIfam" id="TIGR04183">
    <property type="entry name" value="Por_Secre_tail"/>
    <property type="match status" value="1"/>
</dbReference>
<dbReference type="EMBL" id="SRLD01000035">
    <property type="protein sequence ID" value="TGE14472.1"/>
    <property type="molecule type" value="Genomic_DNA"/>
</dbReference>
<reference evidence="1 2" key="1">
    <citation type="submission" date="2019-04" db="EMBL/GenBank/DDBJ databases">
        <authorList>
            <person name="Feng G."/>
            <person name="Zhang J."/>
            <person name="Zhu H."/>
        </authorList>
    </citation>
    <scope>NUCLEOTIDE SEQUENCE [LARGE SCALE GENOMIC DNA]</scope>
    <source>
        <strain evidence="1 2">JCM 17223</strain>
    </source>
</reference>
<evidence type="ECO:0000313" key="1">
    <source>
        <dbReference type="EMBL" id="TGE14472.1"/>
    </source>
</evidence>
<keyword evidence="2" id="KW-1185">Reference proteome</keyword>
<sequence>MKHGLLLGGILLVILPAAGQGLSSQGAVISIQSGAQVSVVGDVLISGSGTIDNAGTLRLTGNWTNNAGSGVLTPATGTVQLAGTSTQQIGGSTATTFHTLDVSGATGPVRLTTDASVGNSAGVLTLGATQLELNSKVLTLNNGAASALSRTTGTLVSESMPSAGYGRLNWVIGSNTGTYTIPMGTGSTAVPIVATITAAGNSTGMLSFATYATSPDNLPLPTGITALQGNPNYALDRYWVVQPTNYTLVPTSTLALGYRDSEWNTAPNTIVEGRLRLQRWNGTTWESPQGAVNTTANTVTTDLQNTYGIFASSDQNNPLPVELREFTARAQETEAFLNWATASELNNEGFFVEVSVDSKTFQRLGFVAGRGTTSSAQKYQFTDLGAARRGSVQYYRLRQRDTDGTDHYSPVRTVSFPQKTAGSLTAAPNPTRSQYTVHLTAARAQTIQLTIHDALGRLVSQVPMLLQAGENQLPATFDAQQPVGVYLLTAVVDGQVLRTRLVRE</sequence>
<dbReference type="InterPro" id="IPR026444">
    <property type="entry name" value="Secre_tail"/>
</dbReference>
<proteinExistence type="predicted"/>
<dbReference type="AlphaFoldDB" id="A0A4Z0PHA4"/>
<accession>A0A4Z0PHA4</accession>
<protein>
    <submittedName>
        <fullName evidence="1">T9SS type A sorting domain-containing protein</fullName>
    </submittedName>
</protein>